<dbReference type="Gene3D" id="3.10.100.10">
    <property type="entry name" value="Mannose-Binding Protein A, subunit A"/>
    <property type="match status" value="1"/>
</dbReference>
<proteinExistence type="predicted"/>
<organism evidence="3">
    <name type="scientific">Anoplophora glabripennis</name>
    <name type="common">Asian longhorn beetle</name>
    <name type="synonym">Anoplophora nobilis</name>
    <dbReference type="NCBI Taxonomy" id="217634"/>
    <lineage>
        <taxon>Eukaryota</taxon>
        <taxon>Metazoa</taxon>
        <taxon>Ecdysozoa</taxon>
        <taxon>Arthropoda</taxon>
        <taxon>Hexapoda</taxon>
        <taxon>Insecta</taxon>
        <taxon>Pterygota</taxon>
        <taxon>Neoptera</taxon>
        <taxon>Endopterygota</taxon>
        <taxon>Coleoptera</taxon>
        <taxon>Polyphaga</taxon>
        <taxon>Cucujiformia</taxon>
        <taxon>Chrysomeloidea</taxon>
        <taxon>Cerambycidae</taxon>
        <taxon>Lamiinae</taxon>
        <taxon>Lamiini</taxon>
        <taxon>Anoplophora</taxon>
    </lineage>
</organism>
<name>V5I9P4_ANOGL</name>
<dbReference type="InterPro" id="IPR001304">
    <property type="entry name" value="C-type_lectin-like"/>
</dbReference>
<dbReference type="CDD" id="cd00037">
    <property type="entry name" value="CLECT"/>
    <property type="match status" value="1"/>
</dbReference>
<feature type="signal peptide" evidence="1">
    <location>
        <begin position="1"/>
        <end position="19"/>
    </location>
</feature>
<evidence type="ECO:0000259" key="2">
    <source>
        <dbReference type="PROSITE" id="PS50041"/>
    </source>
</evidence>
<feature type="domain" description="C-type lectin" evidence="2">
    <location>
        <begin position="41"/>
        <end position="161"/>
    </location>
</feature>
<accession>V5I9P4</accession>
<gene>
    <name evidence="3" type="primary">PGCB</name>
</gene>
<evidence type="ECO:0000256" key="1">
    <source>
        <dbReference type="SAM" id="SignalP"/>
    </source>
</evidence>
<dbReference type="PANTHER" id="PTHR22803">
    <property type="entry name" value="MANNOSE, PHOSPHOLIPASE, LECTIN RECEPTOR RELATED"/>
    <property type="match status" value="1"/>
</dbReference>
<reference evidence="3" key="1">
    <citation type="submission" date="2013-07" db="EMBL/GenBank/DDBJ databases">
        <title>Midgut Transcriptome Profiling of Anoplphora glabripennis, a Lignocellulose Degrading, Wood-Boring Cerambycid.</title>
        <authorList>
            <person name="Scully E.D."/>
            <person name="Hoover K."/>
            <person name="Carlson J.E."/>
            <person name="Tien M."/>
            <person name="Geib S.M."/>
        </authorList>
    </citation>
    <scope>NUCLEOTIDE SEQUENCE</scope>
</reference>
<keyword evidence="1" id="KW-0732">Signal</keyword>
<dbReference type="KEGG" id="agb:108915956"/>
<dbReference type="EMBL" id="GALX01002580">
    <property type="protein sequence ID" value="JAB65886.1"/>
    <property type="molecule type" value="Transcribed_RNA"/>
</dbReference>
<dbReference type="AlphaFoldDB" id="V5I9P4"/>
<sequence length="210" mass="25002">MRWVTLILFFSIYLWDYRATCNLLGLFGYHPTNPTFSITIINNVKYWVSNYKATQEQASEYCKMYGMKLVSILDQEKSNDVTYLIRRDPHNIFEKYFWTSGKRQANNVWTWGDNQPMIYTNWIPLHEGINLFWSPRCMYLKFNGKWKNIWTCNTRLFFICEQPYIESFESKPVTTVNVDVSNHQMTPVTYTTSTDPSLSIEPRFDNIQAI</sequence>
<dbReference type="InterPro" id="IPR016186">
    <property type="entry name" value="C-type_lectin-like/link_sf"/>
</dbReference>
<dbReference type="InterPro" id="IPR016187">
    <property type="entry name" value="CTDL_fold"/>
</dbReference>
<dbReference type="InterPro" id="IPR050111">
    <property type="entry name" value="C-type_lectin/snaclec_domain"/>
</dbReference>
<dbReference type="SMART" id="SM00034">
    <property type="entry name" value="CLECT"/>
    <property type="match status" value="1"/>
</dbReference>
<dbReference type="Pfam" id="PF00059">
    <property type="entry name" value="Lectin_C"/>
    <property type="match status" value="1"/>
</dbReference>
<dbReference type="PROSITE" id="PS50041">
    <property type="entry name" value="C_TYPE_LECTIN_2"/>
    <property type="match status" value="1"/>
</dbReference>
<protein>
    <submittedName>
        <fullName evidence="3">Brevican core protein</fullName>
    </submittedName>
</protein>
<dbReference type="OrthoDB" id="6691028at2759"/>
<dbReference type="SUPFAM" id="SSF56436">
    <property type="entry name" value="C-type lectin-like"/>
    <property type="match status" value="1"/>
</dbReference>
<feature type="chain" id="PRO_5004738557" evidence="1">
    <location>
        <begin position="20"/>
        <end position="210"/>
    </location>
</feature>
<evidence type="ECO:0000313" key="3">
    <source>
        <dbReference type="EMBL" id="JAB65886.1"/>
    </source>
</evidence>
<dbReference type="GeneID" id="108915956"/>